<dbReference type="InterPro" id="IPR035896">
    <property type="entry name" value="AN1-like_Znf"/>
</dbReference>
<gene>
    <name evidence="7" type="ORF">NliqN6_2435</name>
</gene>
<dbReference type="Gene3D" id="4.10.1110.10">
    <property type="entry name" value="AN1-like Zinc finger"/>
    <property type="match status" value="1"/>
</dbReference>
<evidence type="ECO:0000256" key="5">
    <source>
        <dbReference type="SAM" id="MobiDB-lite"/>
    </source>
</evidence>
<evidence type="ECO:0000256" key="1">
    <source>
        <dbReference type="ARBA" id="ARBA00022723"/>
    </source>
</evidence>
<dbReference type="SMART" id="SM00154">
    <property type="entry name" value="ZnF_AN1"/>
    <property type="match status" value="1"/>
</dbReference>
<evidence type="ECO:0000313" key="7">
    <source>
        <dbReference type="EMBL" id="GHJ86032.1"/>
    </source>
</evidence>
<accession>A0A8H3TRU5</accession>
<dbReference type="Proteomes" id="UP000620104">
    <property type="component" value="Unassembled WGS sequence"/>
</dbReference>
<comment type="caution">
    <text evidence="7">The sequence shown here is derived from an EMBL/GenBank/DDBJ whole genome shotgun (WGS) entry which is preliminary data.</text>
</comment>
<sequence>MTNPPSAFRIEPNRIAYKIKQLIMPAKKKCQAQIVISSPSLPAAKHTITSPTLNPASLDESAPRSPGGTLITKDLPATEASEVTMKCPHPAVRIVGDCSFCGKSFCGNHRLPEHHTCVHLQACRDAAHAANKAKLEAEKTTARKVAST</sequence>
<proteinExistence type="predicted"/>
<dbReference type="Pfam" id="PF01428">
    <property type="entry name" value="zf-AN1"/>
    <property type="match status" value="1"/>
</dbReference>
<dbReference type="OrthoDB" id="428577at2759"/>
<keyword evidence="8" id="KW-1185">Reference proteome</keyword>
<dbReference type="GO" id="GO:0008270">
    <property type="term" value="F:zinc ion binding"/>
    <property type="evidence" value="ECO:0007669"/>
    <property type="project" value="UniProtKB-KW"/>
</dbReference>
<feature type="region of interest" description="Disordered" evidence="5">
    <location>
        <begin position="47"/>
        <end position="72"/>
    </location>
</feature>
<evidence type="ECO:0000259" key="6">
    <source>
        <dbReference type="PROSITE" id="PS50157"/>
    </source>
</evidence>
<dbReference type="SUPFAM" id="SSF118310">
    <property type="entry name" value="AN1-like Zinc finger"/>
    <property type="match status" value="1"/>
</dbReference>
<keyword evidence="1" id="KW-0479">Metal-binding</keyword>
<dbReference type="InterPro" id="IPR013087">
    <property type="entry name" value="Znf_C2H2_type"/>
</dbReference>
<feature type="domain" description="C2H2-type" evidence="6">
    <location>
        <begin position="96"/>
        <end position="119"/>
    </location>
</feature>
<name>A0A8H3TRU5_9TREE</name>
<reference evidence="7" key="1">
    <citation type="submission" date="2020-07" db="EMBL/GenBank/DDBJ databases">
        <title>Draft Genome Sequence of a Deep-Sea Yeast, Naganishia (Cryptococcus) liquefaciens strain N6.</title>
        <authorList>
            <person name="Han Y.W."/>
            <person name="Kajitani R."/>
            <person name="Morimoto H."/>
            <person name="Parhat M."/>
            <person name="Tsubouchi H."/>
            <person name="Bakenova O."/>
            <person name="Ogata M."/>
            <person name="Argunhan B."/>
            <person name="Aoki R."/>
            <person name="Kajiwara S."/>
            <person name="Itoh T."/>
            <person name="Iwasaki H."/>
        </authorList>
    </citation>
    <scope>NUCLEOTIDE SEQUENCE</scope>
    <source>
        <strain evidence="7">N6</strain>
    </source>
</reference>
<dbReference type="PROSITE" id="PS00028">
    <property type="entry name" value="ZINC_FINGER_C2H2_1"/>
    <property type="match status" value="1"/>
</dbReference>
<keyword evidence="2 4" id="KW-0863">Zinc-finger</keyword>
<evidence type="ECO:0000256" key="3">
    <source>
        <dbReference type="ARBA" id="ARBA00022833"/>
    </source>
</evidence>
<evidence type="ECO:0000313" key="8">
    <source>
        <dbReference type="Proteomes" id="UP000620104"/>
    </source>
</evidence>
<dbReference type="EMBL" id="BLZA01000017">
    <property type="protein sequence ID" value="GHJ86032.1"/>
    <property type="molecule type" value="Genomic_DNA"/>
</dbReference>
<evidence type="ECO:0000256" key="2">
    <source>
        <dbReference type="ARBA" id="ARBA00022771"/>
    </source>
</evidence>
<protein>
    <recommendedName>
        <fullName evidence="6">C2H2-type domain-containing protein</fullName>
    </recommendedName>
</protein>
<evidence type="ECO:0000256" key="4">
    <source>
        <dbReference type="PROSITE-ProRule" id="PRU00042"/>
    </source>
</evidence>
<organism evidence="7 8">
    <name type="scientific">Naganishia liquefaciens</name>
    <dbReference type="NCBI Taxonomy" id="104408"/>
    <lineage>
        <taxon>Eukaryota</taxon>
        <taxon>Fungi</taxon>
        <taxon>Dikarya</taxon>
        <taxon>Basidiomycota</taxon>
        <taxon>Agaricomycotina</taxon>
        <taxon>Tremellomycetes</taxon>
        <taxon>Filobasidiales</taxon>
        <taxon>Filobasidiaceae</taxon>
        <taxon>Naganishia</taxon>
    </lineage>
</organism>
<keyword evidence="3" id="KW-0862">Zinc</keyword>
<dbReference type="AlphaFoldDB" id="A0A8H3TRU5"/>
<dbReference type="InterPro" id="IPR000058">
    <property type="entry name" value="Znf_AN1"/>
</dbReference>
<dbReference type="PROSITE" id="PS50157">
    <property type="entry name" value="ZINC_FINGER_C2H2_2"/>
    <property type="match status" value="1"/>
</dbReference>